<protein>
    <submittedName>
        <fullName evidence="1">Uncharacterized protein</fullName>
    </submittedName>
</protein>
<name>A0A0F7JRK1_9DEIO</name>
<gene>
    <name evidence="2" type="ORF">J2Y00_002851</name>
    <name evidence="1" type="ORF">SY84_10490</name>
</gene>
<dbReference type="EMBL" id="JAVDQK010000006">
    <property type="protein sequence ID" value="MDR6219254.1"/>
    <property type="molecule type" value="Genomic_DNA"/>
</dbReference>
<dbReference type="RefSeq" id="WP_046843961.1">
    <property type="nucleotide sequence ID" value="NZ_BMHJ01000040.1"/>
</dbReference>
<organism evidence="1 3">
    <name type="scientific">Deinococcus soli</name>
    <name type="common">ex Cha et al. 2016</name>
    <dbReference type="NCBI Taxonomy" id="1309411"/>
    <lineage>
        <taxon>Bacteria</taxon>
        <taxon>Thermotogati</taxon>
        <taxon>Deinococcota</taxon>
        <taxon>Deinococci</taxon>
        <taxon>Deinococcales</taxon>
        <taxon>Deinococcaceae</taxon>
        <taxon>Deinococcus</taxon>
    </lineage>
</organism>
<evidence type="ECO:0000313" key="2">
    <source>
        <dbReference type="EMBL" id="MDR6219254.1"/>
    </source>
</evidence>
<accession>A0A0F7JRK1</accession>
<reference evidence="2" key="2">
    <citation type="submission" date="2023-07" db="EMBL/GenBank/DDBJ databases">
        <title>Sorghum-associated microbial communities from plants grown in Nebraska, USA.</title>
        <authorList>
            <person name="Schachtman D."/>
        </authorList>
    </citation>
    <scope>NUCLEOTIDE SEQUENCE</scope>
    <source>
        <strain evidence="2">BE330</strain>
    </source>
</reference>
<dbReference type="AlphaFoldDB" id="A0A0F7JRK1"/>
<evidence type="ECO:0000313" key="1">
    <source>
        <dbReference type="EMBL" id="AKH17393.1"/>
    </source>
</evidence>
<sequence length="63" mass="7174">MKLHNILYLAGFASILISATQYFQNESSDKERDGLFVGHWAPTFFILGKIAEDKARLNRSLTE</sequence>
<dbReference type="KEGG" id="dch:SY84_10490"/>
<dbReference type="Proteomes" id="UP000034024">
    <property type="component" value="Chromosome"/>
</dbReference>
<evidence type="ECO:0000313" key="3">
    <source>
        <dbReference type="Proteomes" id="UP000034024"/>
    </source>
</evidence>
<dbReference type="PATRIC" id="fig|1309411.5.peg.2132"/>
<dbReference type="EMBL" id="CP011389">
    <property type="protein sequence ID" value="AKH17393.1"/>
    <property type="molecule type" value="Genomic_DNA"/>
</dbReference>
<dbReference type="Proteomes" id="UP001185331">
    <property type="component" value="Unassembled WGS sequence"/>
</dbReference>
<reference evidence="1 3" key="1">
    <citation type="submission" date="2015-01" db="EMBL/GenBank/DDBJ databases">
        <title>Deinococcus soli/N5/whole genome sequencing.</title>
        <authorList>
            <person name="Kim M.K."/>
            <person name="Srinivasan S."/>
            <person name="Lee J.-J."/>
        </authorList>
    </citation>
    <scope>NUCLEOTIDE SEQUENCE [LARGE SCALE GENOMIC DNA]</scope>
    <source>
        <strain evidence="1 3">N5</strain>
    </source>
</reference>
<keyword evidence="3" id="KW-1185">Reference proteome</keyword>
<dbReference type="OrthoDB" id="9815586at2"/>
<proteinExistence type="predicted"/>